<protein>
    <submittedName>
        <fullName evidence="2">Uncharacterized protein</fullName>
    </submittedName>
</protein>
<evidence type="ECO:0000256" key="1">
    <source>
        <dbReference type="SAM" id="MobiDB-lite"/>
    </source>
</evidence>
<evidence type="ECO:0000313" key="3">
    <source>
        <dbReference type="Proteomes" id="UP000814176"/>
    </source>
</evidence>
<dbReference type="RefSeq" id="XP_047776016.1">
    <property type="nucleotide sequence ID" value="XM_047916903.1"/>
</dbReference>
<sequence length="230" mass="25932">MPDAIWQPWRHRKPHMHYVERRQIIMIGSERMRGPSPRYNASLRNRPNIHGCRKCDTIDSPFPESPSTNPASAHKSYIGIQPSSLSKQRGLRLNRRAEAWETQRKLSAQYAWHASRGGGDPVRRDGTGGPPGVAKGSCHVKCSRCVRHHGWRLSLPARPPSLSCLVPLFRVRSSSMRAAEVRRRAGARARSALSDAIREVRHTRFGGSHALVGVQFGNMAKDNARWGWRL</sequence>
<name>A0ABQ8K8U0_9APHY</name>
<accession>A0ABQ8K8U0</accession>
<keyword evidence="3" id="KW-1185">Reference proteome</keyword>
<dbReference type="Proteomes" id="UP000814176">
    <property type="component" value="Unassembled WGS sequence"/>
</dbReference>
<dbReference type="GeneID" id="71997635"/>
<proteinExistence type="predicted"/>
<gene>
    <name evidence="2" type="ORF">C8Q71DRAFT_195466</name>
</gene>
<feature type="region of interest" description="Disordered" evidence="1">
    <location>
        <begin position="60"/>
        <end position="89"/>
    </location>
</feature>
<comment type="caution">
    <text evidence="2">The sequence shown here is derived from an EMBL/GenBank/DDBJ whole genome shotgun (WGS) entry which is preliminary data.</text>
</comment>
<evidence type="ECO:0000313" key="2">
    <source>
        <dbReference type="EMBL" id="KAH9833250.1"/>
    </source>
</evidence>
<dbReference type="EMBL" id="JADCUA010000019">
    <property type="protein sequence ID" value="KAH9833250.1"/>
    <property type="molecule type" value="Genomic_DNA"/>
</dbReference>
<reference evidence="2 3" key="1">
    <citation type="journal article" date="2021" name="Environ. Microbiol.">
        <title>Gene family expansions and transcriptome signatures uncover fungal adaptations to wood decay.</title>
        <authorList>
            <person name="Hage H."/>
            <person name="Miyauchi S."/>
            <person name="Viragh M."/>
            <person name="Drula E."/>
            <person name="Min B."/>
            <person name="Chaduli D."/>
            <person name="Navarro D."/>
            <person name="Favel A."/>
            <person name="Norest M."/>
            <person name="Lesage-Meessen L."/>
            <person name="Balint B."/>
            <person name="Merenyi Z."/>
            <person name="de Eugenio L."/>
            <person name="Morin E."/>
            <person name="Martinez A.T."/>
            <person name="Baldrian P."/>
            <person name="Stursova M."/>
            <person name="Martinez M.J."/>
            <person name="Novotny C."/>
            <person name="Magnuson J.K."/>
            <person name="Spatafora J.W."/>
            <person name="Maurice S."/>
            <person name="Pangilinan J."/>
            <person name="Andreopoulos W."/>
            <person name="LaButti K."/>
            <person name="Hundley H."/>
            <person name="Na H."/>
            <person name="Kuo A."/>
            <person name="Barry K."/>
            <person name="Lipzen A."/>
            <person name="Henrissat B."/>
            <person name="Riley R."/>
            <person name="Ahrendt S."/>
            <person name="Nagy L.G."/>
            <person name="Grigoriev I.V."/>
            <person name="Martin F."/>
            <person name="Rosso M.N."/>
        </authorList>
    </citation>
    <scope>NUCLEOTIDE SEQUENCE [LARGE SCALE GENOMIC DNA]</scope>
    <source>
        <strain evidence="2 3">CIRM-BRFM 1785</strain>
    </source>
</reference>
<organism evidence="2 3">
    <name type="scientific">Rhodofomes roseus</name>
    <dbReference type="NCBI Taxonomy" id="34475"/>
    <lineage>
        <taxon>Eukaryota</taxon>
        <taxon>Fungi</taxon>
        <taxon>Dikarya</taxon>
        <taxon>Basidiomycota</taxon>
        <taxon>Agaricomycotina</taxon>
        <taxon>Agaricomycetes</taxon>
        <taxon>Polyporales</taxon>
        <taxon>Rhodofomes</taxon>
    </lineage>
</organism>
<feature type="region of interest" description="Disordered" evidence="1">
    <location>
        <begin position="112"/>
        <end position="133"/>
    </location>
</feature>